<sequence>MEIDLTKVEAALKEDRAKLERIEEAFRIVAEYQQSRFGEQPTAKRVVTLSTTASNNKTDMIKGVMEKVPERFDLNDVQKAVEEAGFKVARSEISFILSRLAKSGYFRIVEKGSGKKPASLEQVVGRATRAKAPEEPSKILSLEELADMANSNPPTSDEDDY</sequence>
<dbReference type="KEGG" id="luo:HHL09_01250"/>
<proteinExistence type="predicted"/>
<name>A0A858RDK0_9BACT</name>
<evidence type="ECO:0000256" key="1">
    <source>
        <dbReference type="SAM" id="MobiDB-lite"/>
    </source>
</evidence>
<dbReference type="RefSeq" id="WP_169452690.1">
    <property type="nucleotide sequence ID" value="NZ_CP051774.1"/>
</dbReference>
<evidence type="ECO:0000313" key="2">
    <source>
        <dbReference type="EMBL" id="QJE94469.1"/>
    </source>
</evidence>
<gene>
    <name evidence="2" type="ORF">HHL09_01250</name>
</gene>
<dbReference type="EMBL" id="CP051774">
    <property type="protein sequence ID" value="QJE94469.1"/>
    <property type="molecule type" value="Genomic_DNA"/>
</dbReference>
<reference evidence="2 3" key="1">
    <citation type="submission" date="2020-04" db="EMBL/GenBank/DDBJ databases">
        <title>Luteolibacter sp. G-1-1-1 isolated from soil.</title>
        <authorList>
            <person name="Dahal R.H."/>
        </authorList>
    </citation>
    <scope>NUCLEOTIDE SEQUENCE [LARGE SCALE GENOMIC DNA]</scope>
    <source>
        <strain evidence="2 3">G-1-1-1</strain>
    </source>
</reference>
<protein>
    <submittedName>
        <fullName evidence="2">Uncharacterized protein</fullName>
    </submittedName>
</protein>
<accession>A0A858RDK0</accession>
<organism evidence="2 3">
    <name type="scientific">Luteolibacter luteus</name>
    <dbReference type="NCBI Taxonomy" id="2728835"/>
    <lineage>
        <taxon>Bacteria</taxon>
        <taxon>Pseudomonadati</taxon>
        <taxon>Verrucomicrobiota</taxon>
        <taxon>Verrucomicrobiia</taxon>
        <taxon>Verrucomicrobiales</taxon>
        <taxon>Verrucomicrobiaceae</taxon>
        <taxon>Luteolibacter</taxon>
    </lineage>
</organism>
<dbReference type="Proteomes" id="UP000501812">
    <property type="component" value="Chromosome"/>
</dbReference>
<dbReference type="AlphaFoldDB" id="A0A858RDK0"/>
<feature type="region of interest" description="Disordered" evidence="1">
    <location>
        <begin position="126"/>
        <end position="161"/>
    </location>
</feature>
<keyword evidence="3" id="KW-1185">Reference proteome</keyword>
<evidence type="ECO:0000313" key="3">
    <source>
        <dbReference type="Proteomes" id="UP000501812"/>
    </source>
</evidence>